<evidence type="ECO:0008006" key="4">
    <source>
        <dbReference type="Google" id="ProtNLM"/>
    </source>
</evidence>
<sequence length="225" mass="23433">MSETDSFIEEVTEAVRQDKLFAAFKKWGWVGGVVILAIVGGTGWNAWQKEKAQTEARAFGDKLMTAVAAEDPGAALAKIDAEGGSRLAVRDLMQGDAALEAGKPEEALKFYDAVGAQADVPRSLSELAQLKAVIAAGDKMDPAKRDAVLAALATPGAPYRLLAMEQQAAVKLAAGDRDGAIEIAKQILADAGLTPGLQQRATELIVALGGEVPTEPGQTAPAPQE</sequence>
<dbReference type="AlphaFoldDB" id="A0A074JII7"/>
<feature type="transmembrane region" description="Helical" evidence="1">
    <location>
        <begin position="27"/>
        <end position="47"/>
    </location>
</feature>
<keyword evidence="1" id="KW-1133">Transmembrane helix</keyword>
<dbReference type="Proteomes" id="UP000027432">
    <property type="component" value="Unassembled WGS sequence"/>
</dbReference>
<keyword evidence="1" id="KW-0472">Membrane</keyword>
<dbReference type="RefSeq" id="WP_038072680.1">
    <property type="nucleotide sequence ID" value="NZ_AUND01000001.1"/>
</dbReference>
<evidence type="ECO:0000313" key="3">
    <source>
        <dbReference type="Proteomes" id="UP000027432"/>
    </source>
</evidence>
<comment type="caution">
    <text evidence="2">The sequence shown here is derived from an EMBL/GenBank/DDBJ whole genome shotgun (WGS) entry which is preliminary data.</text>
</comment>
<dbReference type="eggNOG" id="COG4649">
    <property type="taxonomic scope" value="Bacteria"/>
</dbReference>
<dbReference type="STRING" id="1353537.TP2_01805"/>
<gene>
    <name evidence="2" type="ORF">TP2_01805</name>
</gene>
<name>A0A074JII7_9RHOB</name>
<dbReference type="EMBL" id="AUND01000001">
    <property type="protein sequence ID" value="KEO56284.1"/>
    <property type="molecule type" value="Genomic_DNA"/>
</dbReference>
<organism evidence="2 3">
    <name type="scientific">Thioclava pacifica DSM 10166</name>
    <dbReference type="NCBI Taxonomy" id="1353537"/>
    <lineage>
        <taxon>Bacteria</taxon>
        <taxon>Pseudomonadati</taxon>
        <taxon>Pseudomonadota</taxon>
        <taxon>Alphaproteobacteria</taxon>
        <taxon>Rhodobacterales</taxon>
        <taxon>Paracoccaceae</taxon>
        <taxon>Thioclava</taxon>
    </lineage>
</organism>
<evidence type="ECO:0000256" key="1">
    <source>
        <dbReference type="SAM" id="Phobius"/>
    </source>
</evidence>
<keyword evidence="3" id="KW-1185">Reference proteome</keyword>
<dbReference type="OrthoDB" id="7173339at2"/>
<accession>A0A074JII7</accession>
<reference evidence="2 3" key="1">
    <citation type="submission" date="2013-07" db="EMBL/GenBank/DDBJ databases">
        <title>Thioclava pacifica DSM 10166 Genome Sequencing.</title>
        <authorList>
            <person name="Lai Q."/>
            <person name="Shao Z."/>
        </authorList>
    </citation>
    <scope>NUCLEOTIDE SEQUENCE [LARGE SCALE GENOMIC DNA]</scope>
    <source>
        <strain evidence="2 3">DSM 10166</strain>
    </source>
</reference>
<protein>
    <recommendedName>
        <fullName evidence="4">Tetratricopeptide repeat-like domain-containing protein</fullName>
    </recommendedName>
</protein>
<keyword evidence="1" id="KW-0812">Transmembrane</keyword>
<evidence type="ECO:0000313" key="2">
    <source>
        <dbReference type="EMBL" id="KEO56284.1"/>
    </source>
</evidence>
<proteinExistence type="predicted"/>